<keyword evidence="3" id="KW-1185">Reference proteome</keyword>
<gene>
    <name evidence="2" type="ordered locus">HCD_01210</name>
</gene>
<accession>I0EQQ5</accession>
<dbReference type="RefSeq" id="WP_014658801.1">
    <property type="nucleotide sequence ID" value="NC_017735.1"/>
</dbReference>
<dbReference type="InterPro" id="IPR041301">
    <property type="entry name" value="PBECR3"/>
</dbReference>
<dbReference type="EMBL" id="CP003481">
    <property type="protein sequence ID" value="AFI05274.1"/>
    <property type="molecule type" value="Genomic_DNA"/>
</dbReference>
<dbReference type="Proteomes" id="UP000005013">
    <property type="component" value="Chromosome"/>
</dbReference>
<protein>
    <recommendedName>
        <fullName evidence="1">Phage-Barnase-EndoU-ColicinE5/D-RelE like nuclease 3 domain-containing protein</fullName>
    </recommendedName>
</protein>
<reference evidence="2 3" key="1">
    <citation type="journal article" date="2013" name="PLoS ONE">
        <title>Sequence Divergence and Conservation in Genomes ofHelicobacter cetorum Strains from a Dolphin and a Whale.</title>
        <authorList>
            <person name="Kersulyte D."/>
            <person name="Rossi M."/>
            <person name="Berg D.E."/>
        </authorList>
    </citation>
    <scope>NUCLEOTIDE SEQUENCE [LARGE SCALE GENOMIC DNA]</scope>
    <source>
        <strain evidence="2 3">MIT 99-5656</strain>
    </source>
</reference>
<proteinExistence type="predicted"/>
<organism evidence="2 3">
    <name type="scientific">Helicobacter cetorum (strain ATCC BAA-540 / CCUG 52418 / MIT 99-5656)</name>
    <dbReference type="NCBI Taxonomy" id="1163745"/>
    <lineage>
        <taxon>Bacteria</taxon>
        <taxon>Pseudomonadati</taxon>
        <taxon>Campylobacterota</taxon>
        <taxon>Epsilonproteobacteria</taxon>
        <taxon>Campylobacterales</taxon>
        <taxon>Helicobacteraceae</taxon>
        <taxon>Helicobacter</taxon>
    </lineage>
</organism>
<dbReference type="HOGENOM" id="CLU_1862413_0_0_7"/>
<dbReference type="KEGG" id="hcm:HCD_01210"/>
<dbReference type="PATRIC" id="fig|1163745.3.peg.258"/>
<dbReference type="Pfam" id="PF18812">
    <property type="entry name" value="PBECR3"/>
    <property type="match status" value="1"/>
</dbReference>
<sequence>MKKSYNQGFDKNPKDYMMEKLSLDEIKKCINTSPSKGRDMLILGEQNFTPEVVEYIEKSNKKVAVEILEPKLSEELGLKYPNDAKAMIDFSAIRHSLNRHGEDSKLVKSNSQLPITYNDLANYRNIVKAADETIIIA</sequence>
<evidence type="ECO:0000313" key="3">
    <source>
        <dbReference type="Proteomes" id="UP000005013"/>
    </source>
</evidence>
<name>I0EQQ5_HELCM</name>
<evidence type="ECO:0000313" key="2">
    <source>
        <dbReference type="EMBL" id="AFI05274.1"/>
    </source>
</evidence>
<evidence type="ECO:0000259" key="1">
    <source>
        <dbReference type="Pfam" id="PF18812"/>
    </source>
</evidence>
<dbReference type="AlphaFoldDB" id="I0EQQ5"/>
<feature type="domain" description="Phage-Barnase-EndoU-ColicinE5/D-RelE like nuclease 3" evidence="1">
    <location>
        <begin position="62"/>
        <end position="135"/>
    </location>
</feature>
<dbReference type="STRING" id="1163745.HCD_01210"/>